<sequence length="87" mass="9654">MQQHTLLHVATNEPRTEAPPGIESSKEQRYFPDRPCPIIKISESSMTKNSLLLTGSWQTLISKDLCDAFGMKGPPLVTATQRKSVDV</sequence>
<comment type="caution">
    <text evidence="2">The sequence shown here is derived from an EMBL/GenBank/DDBJ whole genome shotgun (WGS) entry which is preliminary data.</text>
</comment>
<reference evidence="2 3" key="1">
    <citation type="submission" date="2015-01" db="EMBL/GenBank/DDBJ databases">
        <title>Evolution of Trichinella species and genotypes.</title>
        <authorList>
            <person name="Korhonen P.K."/>
            <person name="Edoardo P."/>
            <person name="Giuseppe L.R."/>
            <person name="Gasser R.B."/>
        </authorList>
    </citation>
    <scope>NUCLEOTIDE SEQUENCE [LARGE SCALE GENOMIC DNA]</scope>
    <source>
        <strain evidence="2">ISS141</strain>
    </source>
</reference>
<evidence type="ECO:0000256" key="1">
    <source>
        <dbReference type="SAM" id="MobiDB-lite"/>
    </source>
</evidence>
<feature type="region of interest" description="Disordered" evidence="1">
    <location>
        <begin position="1"/>
        <end position="29"/>
    </location>
</feature>
<organism evidence="2 3">
    <name type="scientific">Trichinella pseudospiralis</name>
    <name type="common">Parasitic roundworm</name>
    <dbReference type="NCBI Taxonomy" id="6337"/>
    <lineage>
        <taxon>Eukaryota</taxon>
        <taxon>Metazoa</taxon>
        <taxon>Ecdysozoa</taxon>
        <taxon>Nematoda</taxon>
        <taxon>Enoplea</taxon>
        <taxon>Dorylaimia</taxon>
        <taxon>Trichinellida</taxon>
        <taxon>Trichinellidae</taxon>
        <taxon>Trichinella</taxon>
    </lineage>
</organism>
<name>A0A0V0YMF5_TRIPS</name>
<dbReference type="Proteomes" id="UP000054815">
    <property type="component" value="Unassembled WGS sequence"/>
</dbReference>
<proteinExistence type="predicted"/>
<gene>
    <name evidence="2" type="ORF">T4E_4178</name>
</gene>
<dbReference type="AlphaFoldDB" id="A0A0V0YMF5"/>
<dbReference type="EMBL" id="JYDU01000003">
    <property type="protein sequence ID" value="KRY01329.1"/>
    <property type="molecule type" value="Genomic_DNA"/>
</dbReference>
<evidence type="ECO:0000313" key="2">
    <source>
        <dbReference type="EMBL" id="KRY01329.1"/>
    </source>
</evidence>
<accession>A0A0V0YMF5</accession>
<evidence type="ECO:0000313" key="3">
    <source>
        <dbReference type="Proteomes" id="UP000054815"/>
    </source>
</evidence>
<protein>
    <submittedName>
        <fullName evidence="2">Uncharacterized protein</fullName>
    </submittedName>
</protein>